<dbReference type="EMBL" id="JACBZD010000001">
    <property type="protein sequence ID" value="NYI06344.1"/>
    <property type="molecule type" value="Genomic_DNA"/>
</dbReference>
<sequence length="372" mass="39089">MPDNSTVPEAPLLFTPLSLRSVTVPNRAWMSPMCQYSAPQEGPDAGVATDWHLVHYASRAVGGTGMVMLEVTAVSPEGRISAGDLGLWNDRQAAALAPITELISRHGAVPAIQLGHAGRKASANLSWIGGAHAVEAGGWQPLGPGDEPFPGLNSPAAMVERDLEKFVDDMVAAARRALTAGFRALEIHGAHGYLIHQFLSPAVNRRTDAWGGSFANRTRLALAVVDAVRAVWPDELPLLFRISATDWLEENGATGDDAGWTADQTVALAKELGARGVDLIDVSSGGALADVPIPTGPGYQVPYAARVRNEAGVPSAAVGMITEPLQAEQLLAAGQADAVLLGRALLRDPYWARHAALGLGAQTTGPLQYHRA</sequence>
<protein>
    <submittedName>
        <fullName evidence="7">2,4-dienoyl-CoA reductase-like NADH-dependent reductase (Old Yellow Enzyme family)</fullName>
    </submittedName>
</protein>
<evidence type="ECO:0000259" key="6">
    <source>
        <dbReference type="Pfam" id="PF00724"/>
    </source>
</evidence>
<keyword evidence="3" id="KW-0288">FMN</keyword>
<accession>A0A853A086</accession>
<dbReference type="GO" id="GO:0050661">
    <property type="term" value="F:NADP binding"/>
    <property type="evidence" value="ECO:0007669"/>
    <property type="project" value="InterPro"/>
</dbReference>
<keyword evidence="2" id="KW-0285">Flavoprotein</keyword>
<evidence type="ECO:0000256" key="1">
    <source>
        <dbReference type="ARBA" id="ARBA00001917"/>
    </source>
</evidence>
<evidence type="ECO:0000313" key="7">
    <source>
        <dbReference type="EMBL" id="NYI06344.1"/>
    </source>
</evidence>
<evidence type="ECO:0000256" key="5">
    <source>
        <dbReference type="ARBA" id="ARBA00023002"/>
    </source>
</evidence>
<keyword evidence="5" id="KW-0560">Oxidoreductase</keyword>
<comment type="caution">
    <text evidence="7">The sequence shown here is derived from an EMBL/GenBank/DDBJ whole genome shotgun (WGS) entry which is preliminary data.</text>
</comment>
<reference evidence="7 8" key="1">
    <citation type="submission" date="2020-07" db="EMBL/GenBank/DDBJ databases">
        <title>Sequencing the genomes of 1000 actinobacteria strains.</title>
        <authorList>
            <person name="Klenk H.-P."/>
        </authorList>
    </citation>
    <scope>NUCLEOTIDE SEQUENCE [LARGE SCALE GENOMIC DNA]</scope>
    <source>
        <strain evidence="7 8">DSM 42178</strain>
    </source>
</reference>
<dbReference type="Pfam" id="PF00724">
    <property type="entry name" value="Oxidored_FMN"/>
    <property type="match status" value="1"/>
</dbReference>
<dbReference type="Proteomes" id="UP000567795">
    <property type="component" value="Unassembled WGS sequence"/>
</dbReference>
<name>A0A853A086_9ACTN</name>
<dbReference type="RefSeq" id="WP_179814942.1">
    <property type="nucleotide sequence ID" value="NZ_JACBZD010000001.1"/>
</dbReference>
<keyword evidence="4" id="KW-0521">NADP</keyword>
<dbReference type="Gene3D" id="3.20.20.70">
    <property type="entry name" value="Aldolase class I"/>
    <property type="match status" value="1"/>
</dbReference>
<evidence type="ECO:0000256" key="4">
    <source>
        <dbReference type="ARBA" id="ARBA00022857"/>
    </source>
</evidence>
<dbReference type="InterPro" id="IPR013785">
    <property type="entry name" value="Aldolase_TIM"/>
</dbReference>
<dbReference type="SUPFAM" id="SSF51395">
    <property type="entry name" value="FMN-linked oxidoreductases"/>
    <property type="match status" value="1"/>
</dbReference>
<dbReference type="InterPro" id="IPR044152">
    <property type="entry name" value="YqjM-like"/>
</dbReference>
<dbReference type="AlphaFoldDB" id="A0A853A086"/>
<proteinExistence type="predicted"/>
<dbReference type="InterPro" id="IPR001155">
    <property type="entry name" value="OxRdtase_FMN_N"/>
</dbReference>
<feature type="domain" description="NADH:flavin oxidoreductase/NADH oxidase N-terminal" evidence="6">
    <location>
        <begin position="13"/>
        <end position="359"/>
    </location>
</feature>
<keyword evidence="8" id="KW-1185">Reference proteome</keyword>
<gene>
    <name evidence="7" type="ORF">FHU37_003287</name>
</gene>
<dbReference type="PANTHER" id="PTHR43303:SF4">
    <property type="entry name" value="NADPH DEHYDROGENASE C23G7.10C-RELATED"/>
    <property type="match status" value="1"/>
</dbReference>
<dbReference type="CDD" id="cd02932">
    <property type="entry name" value="OYE_YqiM_FMN"/>
    <property type="match status" value="1"/>
</dbReference>
<dbReference type="GO" id="GO:0010181">
    <property type="term" value="F:FMN binding"/>
    <property type="evidence" value="ECO:0007669"/>
    <property type="project" value="InterPro"/>
</dbReference>
<organism evidence="7 8">
    <name type="scientific">Allostreptomyces psammosilenae</name>
    <dbReference type="NCBI Taxonomy" id="1892865"/>
    <lineage>
        <taxon>Bacteria</taxon>
        <taxon>Bacillati</taxon>
        <taxon>Actinomycetota</taxon>
        <taxon>Actinomycetes</taxon>
        <taxon>Kitasatosporales</taxon>
        <taxon>Streptomycetaceae</taxon>
        <taxon>Allostreptomyces</taxon>
    </lineage>
</organism>
<evidence type="ECO:0000256" key="3">
    <source>
        <dbReference type="ARBA" id="ARBA00022643"/>
    </source>
</evidence>
<evidence type="ECO:0000313" key="8">
    <source>
        <dbReference type="Proteomes" id="UP000567795"/>
    </source>
</evidence>
<evidence type="ECO:0000256" key="2">
    <source>
        <dbReference type="ARBA" id="ARBA00022630"/>
    </source>
</evidence>
<comment type="cofactor">
    <cofactor evidence="1">
        <name>FMN</name>
        <dbReference type="ChEBI" id="CHEBI:58210"/>
    </cofactor>
</comment>
<dbReference type="PANTHER" id="PTHR43303">
    <property type="entry name" value="NADPH DEHYDROGENASE C23G7.10C-RELATED"/>
    <property type="match status" value="1"/>
</dbReference>
<dbReference type="GO" id="GO:0003959">
    <property type="term" value="F:NADPH dehydrogenase activity"/>
    <property type="evidence" value="ECO:0007669"/>
    <property type="project" value="InterPro"/>
</dbReference>